<feature type="compositionally biased region" description="Polar residues" evidence="1">
    <location>
        <begin position="195"/>
        <end position="222"/>
    </location>
</feature>
<proteinExistence type="predicted"/>
<feature type="region of interest" description="Disordered" evidence="1">
    <location>
        <begin position="195"/>
        <end position="227"/>
    </location>
</feature>
<dbReference type="Pfam" id="PF13837">
    <property type="entry name" value="Myb_DNA-bind_4"/>
    <property type="match status" value="1"/>
</dbReference>
<gene>
    <name evidence="3" type="ORF">HICCMSTLAB_LOCUS10061</name>
</gene>
<sequence length="326" mass="38153">MNDEKNQAMEIEDLTIEKYEWGNKILTVRENKIIHKKLQSDPDFASRYFSKFVVPENDNNEESKISSEEEFCEDLVWSYDAVKLLVNEYQNRLDRFNNPKIKNSRLWKEIAEVFRKQNKPYPIRAISRKFFNMKTTYYKITKNKRRIKVGRRPWPWIKAMEEILKKDNSVNLTNNEITVAEKSDNNNENITIVESTVEPNNLSSNNPTDPIESTNNSSSEGNAENKDDWEMIDDTSNFSSSLGISSDHDFNSSNSQNLPKDTSDYRTKMIDLKTEEVQILKLIHKDVDDGHYSKMEIVSELTTAIKEHNVILKELIDVLKERLLNK</sequence>
<dbReference type="InterPro" id="IPR044822">
    <property type="entry name" value="Myb_DNA-bind_4"/>
</dbReference>
<evidence type="ECO:0000259" key="2">
    <source>
        <dbReference type="Pfam" id="PF13837"/>
    </source>
</evidence>
<dbReference type="AlphaFoldDB" id="A0A8J2MQA4"/>
<evidence type="ECO:0000256" key="1">
    <source>
        <dbReference type="SAM" id="MobiDB-lite"/>
    </source>
</evidence>
<evidence type="ECO:0000313" key="3">
    <source>
        <dbReference type="EMBL" id="CAG5100988.1"/>
    </source>
</evidence>
<comment type="caution">
    <text evidence="3">The sequence shown here is derived from an EMBL/GenBank/DDBJ whole genome shotgun (WGS) entry which is preliminary data.</text>
</comment>
<evidence type="ECO:0000313" key="4">
    <source>
        <dbReference type="Proteomes" id="UP000786811"/>
    </source>
</evidence>
<keyword evidence="4" id="KW-1185">Reference proteome</keyword>
<dbReference type="Proteomes" id="UP000786811">
    <property type="component" value="Unassembled WGS sequence"/>
</dbReference>
<dbReference type="EMBL" id="CAJNRD030001122">
    <property type="protein sequence ID" value="CAG5100988.1"/>
    <property type="molecule type" value="Genomic_DNA"/>
</dbReference>
<dbReference type="OrthoDB" id="8189860at2759"/>
<reference evidence="3" key="1">
    <citation type="submission" date="2021-04" db="EMBL/GenBank/DDBJ databases">
        <authorList>
            <person name="Chebbi M.A.C M."/>
        </authorList>
    </citation>
    <scope>NUCLEOTIDE SEQUENCE</scope>
</reference>
<accession>A0A8J2MQA4</accession>
<organism evidence="3 4">
    <name type="scientific">Cotesia congregata</name>
    <name type="common">Parasitoid wasp</name>
    <name type="synonym">Apanteles congregatus</name>
    <dbReference type="NCBI Taxonomy" id="51543"/>
    <lineage>
        <taxon>Eukaryota</taxon>
        <taxon>Metazoa</taxon>
        <taxon>Ecdysozoa</taxon>
        <taxon>Arthropoda</taxon>
        <taxon>Hexapoda</taxon>
        <taxon>Insecta</taxon>
        <taxon>Pterygota</taxon>
        <taxon>Neoptera</taxon>
        <taxon>Endopterygota</taxon>
        <taxon>Hymenoptera</taxon>
        <taxon>Apocrita</taxon>
        <taxon>Ichneumonoidea</taxon>
        <taxon>Braconidae</taxon>
        <taxon>Microgastrinae</taxon>
        <taxon>Cotesia</taxon>
    </lineage>
</organism>
<name>A0A8J2MQA4_COTCN</name>
<protein>
    <recommendedName>
        <fullName evidence="2">Myb/SANT-like DNA-binding domain-containing protein</fullName>
    </recommendedName>
</protein>
<feature type="domain" description="Myb/SANT-like DNA-binding" evidence="2">
    <location>
        <begin position="77"/>
        <end position="163"/>
    </location>
</feature>